<comment type="caution">
    <text evidence="1">The sequence shown here is derived from an EMBL/GenBank/DDBJ whole genome shotgun (WGS) entry which is preliminary data.</text>
</comment>
<protein>
    <submittedName>
        <fullName evidence="1">Uncharacterized protein</fullName>
    </submittedName>
</protein>
<accession>A0AAW6TLH4</accession>
<evidence type="ECO:0000313" key="1">
    <source>
        <dbReference type="EMBL" id="MDI4510974.1"/>
    </source>
</evidence>
<sequence>MKLLEEVKWSAQALARTPFYLISGSFFFSKAFRSKAIHDKLVNEKQLLELIKANEHNLSDEDRKLINEFIRKYKRIK</sequence>
<proteinExistence type="predicted"/>
<name>A0AAW6TLH4_FAUOS</name>
<organism evidence="1">
    <name type="scientific">Faucicola osloensis</name>
    <name type="common">Moraxella osloensis</name>
    <dbReference type="NCBI Taxonomy" id="34062"/>
    <lineage>
        <taxon>Bacteria</taxon>
        <taxon>Pseudomonadati</taxon>
        <taxon>Pseudomonadota</taxon>
        <taxon>Gammaproteobacteria</taxon>
        <taxon>Moraxellales</taxon>
        <taxon>Moraxellaceae</taxon>
        <taxon>Faucicola</taxon>
    </lineage>
</organism>
<reference evidence="1" key="1">
    <citation type="submission" date="2019-04" db="EMBL/GenBank/DDBJ databases">
        <title>Moraxella osloensis CCUG 73412, isolated from corneal scrapings as causative agent of keratitis.</title>
        <authorList>
            <person name="Connolly G."/>
            <person name="Jaen-Luchoro D."/>
            <person name="Pinyeiro-Iglesias B."/>
            <person name="Curry A."/>
            <person name="Knowles S."/>
            <person name="Moore E.R.B."/>
        </authorList>
    </citation>
    <scope>NUCLEOTIDE SEQUENCE</scope>
    <source>
        <strain evidence="1">CCUG 73412</strain>
    </source>
</reference>
<gene>
    <name evidence="1" type="ORF">E6P75_12310</name>
</gene>
<dbReference type="AlphaFoldDB" id="A0AAW6TLH4"/>
<dbReference type="EMBL" id="SSCJ01000018">
    <property type="protein sequence ID" value="MDI4510974.1"/>
    <property type="molecule type" value="Genomic_DNA"/>
</dbReference>